<name>A0A2A4K567_HELVI</name>
<proteinExistence type="predicted"/>
<dbReference type="EMBL" id="NWSH01000138">
    <property type="protein sequence ID" value="PCG79166.1"/>
    <property type="molecule type" value="Genomic_DNA"/>
</dbReference>
<gene>
    <name evidence="1" type="ORF">B5V51_1780</name>
</gene>
<protein>
    <submittedName>
        <fullName evidence="1">Uncharacterized protein</fullName>
    </submittedName>
</protein>
<sequence>MNNDDDETGEVVGAQEVEDGELFYRQMKERFKALYEAKSVKLKAELLRKVVEGSSYSDEEADLKMNLIQALLLKNKTLGGGSDKPKL</sequence>
<reference evidence="1" key="1">
    <citation type="submission" date="2017-09" db="EMBL/GenBank/DDBJ databases">
        <title>Contemporary evolution of a Lepidopteran species, Heliothis virescens, in response to modern agricultural practices.</title>
        <authorList>
            <person name="Fritz M.L."/>
            <person name="Deyonke A.M."/>
            <person name="Papanicolaou A."/>
            <person name="Micinski S."/>
            <person name="Westbrook J."/>
            <person name="Gould F."/>
        </authorList>
    </citation>
    <scope>NUCLEOTIDE SEQUENCE [LARGE SCALE GENOMIC DNA]</scope>
    <source>
        <strain evidence="1">HvINT-</strain>
        <tissue evidence="1">Whole body</tissue>
    </source>
</reference>
<evidence type="ECO:0000313" key="1">
    <source>
        <dbReference type="EMBL" id="PCG79166.1"/>
    </source>
</evidence>
<comment type="caution">
    <text evidence="1">The sequence shown here is derived from an EMBL/GenBank/DDBJ whole genome shotgun (WGS) entry which is preliminary data.</text>
</comment>
<dbReference type="AlphaFoldDB" id="A0A2A4K567"/>
<organism evidence="1">
    <name type="scientific">Heliothis virescens</name>
    <name type="common">Tobacco budworm moth</name>
    <dbReference type="NCBI Taxonomy" id="7102"/>
    <lineage>
        <taxon>Eukaryota</taxon>
        <taxon>Metazoa</taxon>
        <taxon>Ecdysozoa</taxon>
        <taxon>Arthropoda</taxon>
        <taxon>Hexapoda</taxon>
        <taxon>Insecta</taxon>
        <taxon>Pterygota</taxon>
        <taxon>Neoptera</taxon>
        <taxon>Endopterygota</taxon>
        <taxon>Lepidoptera</taxon>
        <taxon>Glossata</taxon>
        <taxon>Ditrysia</taxon>
        <taxon>Noctuoidea</taxon>
        <taxon>Noctuidae</taxon>
        <taxon>Heliothinae</taxon>
        <taxon>Heliothis</taxon>
    </lineage>
</organism>
<accession>A0A2A4K567</accession>